<reference evidence="1 2" key="1">
    <citation type="submission" date="2019-08" db="EMBL/GenBank/DDBJ databases">
        <title>Complete genome sequence of Candidatus Uab amorphum.</title>
        <authorList>
            <person name="Shiratori T."/>
            <person name="Suzuki S."/>
            <person name="Kakizawa Y."/>
            <person name="Ishida K."/>
        </authorList>
    </citation>
    <scope>NUCLEOTIDE SEQUENCE [LARGE SCALE GENOMIC DNA]</scope>
    <source>
        <strain evidence="1 2">SRT547</strain>
    </source>
</reference>
<protein>
    <submittedName>
        <fullName evidence="1">Putative methyltransferase</fullName>
    </submittedName>
</protein>
<dbReference type="SUPFAM" id="SSF53335">
    <property type="entry name" value="S-adenosyl-L-methionine-dependent methyltransferases"/>
    <property type="match status" value="1"/>
</dbReference>
<dbReference type="GO" id="GO:0008168">
    <property type="term" value="F:methyltransferase activity"/>
    <property type="evidence" value="ECO:0007669"/>
    <property type="project" value="UniProtKB-KW"/>
</dbReference>
<sequence length="267" mass="30890">MYLRNLWHVLCTAVRHPGSFAKIVKNIPTMNEAHMYANNYCCEHHSHKEAPVLDNPLWDYFQQKKTGNGIWKWEHYFDIYHRHLKRFIGQKVSILEVGVYSGGSLEMWRSYLGDESHIYGVDIEPSCKSYENEYTSIFIGDQQDRGFWQHLKKQVAGVDIVIDDGGHMPEQQRVTLEELLPFINPGGIFVCEDVHGRFNRFSAFAACLASDLHCKATKSPFCGEVSSFQKSIAAVHFYPYMVVIEKKQSPQQAFTSHKHGEKWQPFL</sequence>
<dbReference type="Gene3D" id="3.40.50.150">
    <property type="entry name" value="Vaccinia Virus protein VP39"/>
    <property type="match status" value="1"/>
</dbReference>
<dbReference type="Pfam" id="PF13578">
    <property type="entry name" value="Methyltransf_24"/>
    <property type="match status" value="1"/>
</dbReference>
<dbReference type="CDD" id="cd02440">
    <property type="entry name" value="AdoMet_MTases"/>
    <property type="match status" value="1"/>
</dbReference>
<dbReference type="EMBL" id="AP019860">
    <property type="protein sequence ID" value="BBM83536.1"/>
    <property type="molecule type" value="Genomic_DNA"/>
</dbReference>
<keyword evidence="2" id="KW-1185">Reference proteome</keyword>
<name>A0A5S9ILA5_UABAM</name>
<organism evidence="1 2">
    <name type="scientific">Uabimicrobium amorphum</name>
    <dbReference type="NCBI Taxonomy" id="2596890"/>
    <lineage>
        <taxon>Bacteria</taxon>
        <taxon>Pseudomonadati</taxon>
        <taxon>Planctomycetota</taxon>
        <taxon>Candidatus Uabimicrobiia</taxon>
        <taxon>Candidatus Uabimicrobiales</taxon>
        <taxon>Candidatus Uabimicrobiaceae</taxon>
        <taxon>Candidatus Uabimicrobium</taxon>
    </lineage>
</organism>
<evidence type="ECO:0000313" key="2">
    <source>
        <dbReference type="Proteomes" id="UP000326354"/>
    </source>
</evidence>
<dbReference type="InterPro" id="IPR029063">
    <property type="entry name" value="SAM-dependent_MTases_sf"/>
</dbReference>
<keyword evidence="1" id="KW-0808">Transferase</keyword>
<dbReference type="GO" id="GO:0032259">
    <property type="term" value="P:methylation"/>
    <property type="evidence" value="ECO:0007669"/>
    <property type="project" value="UniProtKB-KW"/>
</dbReference>
<dbReference type="KEGG" id="uam:UABAM_01888"/>
<accession>A0A5S9ILA5</accession>
<keyword evidence="1" id="KW-0489">Methyltransferase</keyword>
<proteinExistence type="predicted"/>
<evidence type="ECO:0000313" key="1">
    <source>
        <dbReference type="EMBL" id="BBM83536.1"/>
    </source>
</evidence>
<gene>
    <name evidence="1" type="ORF">UABAM_01888</name>
</gene>
<dbReference type="Proteomes" id="UP000326354">
    <property type="component" value="Chromosome"/>
</dbReference>
<dbReference type="AlphaFoldDB" id="A0A5S9ILA5"/>